<dbReference type="Proteomes" id="UP000784294">
    <property type="component" value="Unassembled WGS sequence"/>
</dbReference>
<accession>A0A3S5CGJ5</accession>
<dbReference type="EMBL" id="CAAALY010041410">
    <property type="protein sequence ID" value="VEL19395.1"/>
    <property type="molecule type" value="Genomic_DNA"/>
</dbReference>
<sequence>MLTASSILSICQIFRLRPSSLSTRQGPRLLASDLQLFRFSVCLSVSRLENSKQGVLTCHGIEDLTEWCFTAPRTVPLGPDTVFTGWLLTLGMKP</sequence>
<evidence type="ECO:0000313" key="1">
    <source>
        <dbReference type="EMBL" id="VEL19395.1"/>
    </source>
</evidence>
<protein>
    <submittedName>
        <fullName evidence="1">Uncharacterized protein</fullName>
    </submittedName>
</protein>
<evidence type="ECO:0000313" key="2">
    <source>
        <dbReference type="Proteomes" id="UP000784294"/>
    </source>
</evidence>
<name>A0A3S5CGJ5_9PLAT</name>
<reference evidence="1" key="1">
    <citation type="submission" date="2018-11" db="EMBL/GenBank/DDBJ databases">
        <authorList>
            <consortium name="Pathogen Informatics"/>
        </authorList>
    </citation>
    <scope>NUCLEOTIDE SEQUENCE</scope>
</reference>
<gene>
    <name evidence="1" type="ORF">PXEA_LOCUS12835</name>
</gene>
<proteinExistence type="predicted"/>
<keyword evidence="2" id="KW-1185">Reference proteome</keyword>
<comment type="caution">
    <text evidence="1">The sequence shown here is derived from an EMBL/GenBank/DDBJ whole genome shotgun (WGS) entry which is preliminary data.</text>
</comment>
<dbReference type="AlphaFoldDB" id="A0A3S5CGJ5"/>
<organism evidence="1 2">
    <name type="scientific">Protopolystoma xenopodis</name>
    <dbReference type="NCBI Taxonomy" id="117903"/>
    <lineage>
        <taxon>Eukaryota</taxon>
        <taxon>Metazoa</taxon>
        <taxon>Spiralia</taxon>
        <taxon>Lophotrochozoa</taxon>
        <taxon>Platyhelminthes</taxon>
        <taxon>Monogenea</taxon>
        <taxon>Polyopisthocotylea</taxon>
        <taxon>Polystomatidea</taxon>
        <taxon>Polystomatidae</taxon>
        <taxon>Protopolystoma</taxon>
    </lineage>
</organism>